<dbReference type="RefSeq" id="WP_123554626.1">
    <property type="nucleotide sequence ID" value="NZ_RJVJ01000001.1"/>
</dbReference>
<name>A0A8G1UGP6_9ACTN</name>
<proteinExistence type="predicted"/>
<comment type="caution">
    <text evidence="3">The sequence shown here is derived from an EMBL/GenBank/DDBJ whole genome shotgun (WGS) entry which is preliminary data.</text>
</comment>
<dbReference type="InterPro" id="IPR007921">
    <property type="entry name" value="CHAP_dom"/>
</dbReference>
<feature type="domain" description="Peptidase C51" evidence="2">
    <location>
        <begin position="45"/>
        <end position="169"/>
    </location>
</feature>
<dbReference type="SUPFAM" id="SSF89372">
    <property type="entry name" value="Fucose-specific lectin"/>
    <property type="match status" value="1"/>
</dbReference>
<evidence type="ECO:0000256" key="1">
    <source>
        <dbReference type="SAM" id="SignalP"/>
    </source>
</evidence>
<dbReference type="AlphaFoldDB" id="A0A8G1UGP6"/>
<dbReference type="Pfam" id="PF05257">
    <property type="entry name" value="CHAP"/>
    <property type="match status" value="1"/>
</dbReference>
<dbReference type="SUPFAM" id="SSF54001">
    <property type="entry name" value="Cysteine proteinases"/>
    <property type="match status" value="1"/>
</dbReference>
<gene>
    <name evidence="3" type="ORF">EDD39_1809</name>
</gene>
<evidence type="ECO:0000313" key="4">
    <source>
        <dbReference type="Proteomes" id="UP000267408"/>
    </source>
</evidence>
<sequence>MTKNVTRRLLTATVSTGVLASALVFGAQSAQASVGSSIINIASANLNNGPCSTNSAGGSGYYNSCSEAWCADFAKWVWAQDGVNVSGLTAGAGSFAQYGSGLHSTPHVGDAAVFNYNGNGYADHVALVASVNTDGTVSTIGGNQSNRVTWGKITAGGYYGSQKVSGYVTPIGGRDDNPAPAQTTTWKAQVLVNGGGGIYHAIRDSSGNWSGFANIASQAGDIGTVGSIADAGINGETHVVAVGGDGKLYHAIRHADGSWAGFGDVNAQAGALSGAVTKVSAVSVGGDLHVLAVAGGKLFHTARLANGSWMPFADVSTGAGVLGGAVTSAAAASVGGQLQVAAVVDGRVVHTIRDVSGNWSAWGDVYAVAGNVGVASDVAMAGTGTDLQIVVTAADGSKQYHGARLANGSWMALTDLSGSIGSFTATGVSAASVDSELQLTFVTNDNRILHTIRHTSGSWQTAGAIPLTGVYGNHYAASITGTL</sequence>
<dbReference type="EMBL" id="RJVJ01000001">
    <property type="protein sequence ID" value="ROR43643.1"/>
    <property type="molecule type" value="Genomic_DNA"/>
</dbReference>
<organism evidence="3 4">
    <name type="scientific">Kitasatospora cineracea</name>
    <dbReference type="NCBI Taxonomy" id="88074"/>
    <lineage>
        <taxon>Bacteria</taxon>
        <taxon>Bacillati</taxon>
        <taxon>Actinomycetota</taxon>
        <taxon>Actinomycetes</taxon>
        <taxon>Kitasatosporales</taxon>
        <taxon>Streptomycetaceae</taxon>
        <taxon>Kitasatospora</taxon>
    </lineage>
</organism>
<dbReference type="OrthoDB" id="9815928at2"/>
<reference evidence="3 4" key="1">
    <citation type="submission" date="2018-11" db="EMBL/GenBank/DDBJ databases">
        <title>Sequencing the genomes of 1000 actinobacteria strains.</title>
        <authorList>
            <person name="Klenk H.-P."/>
        </authorList>
    </citation>
    <scope>NUCLEOTIDE SEQUENCE [LARGE SCALE GENOMIC DNA]</scope>
    <source>
        <strain evidence="3 4">DSM 44780</strain>
    </source>
</reference>
<keyword evidence="1" id="KW-0732">Signal</keyword>
<dbReference type="Gene3D" id="3.90.1720.10">
    <property type="entry name" value="endopeptidase domain like (from Nostoc punctiforme)"/>
    <property type="match status" value="1"/>
</dbReference>
<feature type="chain" id="PRO_5034014114" evidence="1">
    <location>
        <begin position="33"/>
        <end position="483"/>
    </location>
</feature>
<dbReference type="PROSITE" id="PS50911">
    <property type="entry name" value="CHAP"/>
    <property type="match status" value="1"/>
</dbReference>
<dbReference type="InterPro" id="IPR038765">
    <property type="entry name" value="Papain-like_cys_pep_sf"/>
</dbReference>
<dbReference type="Gene3D" id="2.120.10.70">
    <property type="entry name" value="Fucose-specific lectin"/>
    <property type="match status" value="1"/>
</dbReference>
<evidence type="ECO:0000313" key="3">
    <source>
        <dbReference type="EMBL" id="ROR43643.1"/>
    </source>
</evidence>
<dbReference type="Proteomes" id="UP000267408">
    <property type="component" value="Unassembled WGS sequence"/>
</dbReference>
<protein>
    <submittedName>
        <fullName evidence="3">CHAP domain-containing protein</fullName>
    </submittedName>
</protein>
<evidence type="ECO:0000259" key="2">
    <source>
        <dbReference type="PROSITE" id="PS50911"/>
    </source>
</evidence>
<feature type="signal peptide" evidence="1">
    <location>
        <begin position="1"/>
        <end position="32"/>
    </location>
</feature>
<accession>A0A8G1UGP6</accession>